<dbReference type="InterPro" id="IPR003358">
    <property type="entry name" value="tRNA_(Gua-N-7)_MeTrfase_Trmb"/>
</dbReference>
<comment type="caution">
    <text evidence="10">The sequence shown here is derived from an EMBL/GenBank/DDBJ whole genome shotgun (WGS) entry which is preliminary data.</text>
</comment>
<dbReference type="GO" id="GO:0008176">
    <property type="term" value="F:tRNA (guanine(46)-N7)-methyltransferase activity"/>
    <property type="evidence" value="ECO:0007669"/>
    <property type="project" value="UniProtKB-UniRule"/>
</dbReference>
<comment type="catalytic activity">
    <reaction evidence="1 9">
        <text>guanosine(46) in tRNA + S-adenosyl-L-methionine = N(7)-methylguanosine(46) in tRNA + S-adenosyl-L-homocysteine</text>
        <dbReference type="Rhea" id="RHEA:42708"/>
        <dbReference type="Rhea" id="RHEA-COMP:10188"/>
        <dbReference type="Rhea" id="RHEA-COMP:10189"/>
        <dbReference type="ChEBI" id="CHEBI:57856"/>
        <dbReference type="ChEBI" id="CHEBI:59789"/>
        <dbReference type="ChEBI" id="CHEBI:74269"/>
        <dbReference type="ChEBI" id="CHEBI:74480"/>
        <dbReference type="EC" id="2.1.1.33"/>
    </reaction>
</comment>
<evidence type="ECO:0000256" key="6">
    <source>
        <dbReference type="ARBA" id="ARBA00022694"/>
    </source>
</evidence>
<feature type="binding site" evidence="9">
    <location>
        <begin position="192"/>
        <end position="195"/>
    </location>
    <ligand>
        <name>substrate</name>
    </ligand>
</feature>
<proteinExistence type="inferred from homology"/>
<evidence type="ECO:0000256" key="3">
    <source>
        <dbReference type="ARBA" id="ARBA00022603"/>
    </source>
</evidence>
<feature type="binding site" evidence="9">
    <location>
        <position position="70"/>
    </location>
    <ligand>
        <name>S-adenosyl-L-methionine</name>
        <dbReference type="ChEBI" id="CHEBI:59789"/>
    </ligand>
</feature>
<feature type="binding site" evidence="9">
    <location>
        <position position="97"/>
    </location>
    <ligand>
        <name>S-adenosyl-L-methionine</name>
        <dbReference type="ChEBI" id="CHEBI:59789"/>
    </ligand>
</feature>
<name>A0A943I3W1_9FIRM</name>
<dbReference type="InterPro" id="IPR029063">
    <property type="entry name" value="SAM-dependent_MTases_sf"/>
</dbReference>
<dbReference type="GO" id="GO:0043527">
    <property type="term" value="C:tRNA methyltransferase complex"/>
    <property type="evidence" value="ECO:0007669"/>
    <property type="project" value="TreeGrafter"/>
</dbReference>
<evidence type="ECO:0000256" key="9">
    <source>
        <dbReference type="HAMAP-Rule" id="MF_01057"/>
    </source>
</evidence>
<evidence type="ECO:0000256" key="1">
    <source>
        <dbReference type="ARBA" id="ARBA00000142"/>
    </source>
</evidence>
<evidence type="ECO:0000313" key="11">
    <source>
        <dbReference type="Proteomes" id="UP000754226"/>
    </source>
</evidence>
<dbReference type="HAMAP" id="MF_01057">
    <property type="entry name" value="tRNA_methyltr_TrmB"/>
    <property type="match status" value="1"/>
</dbReference>
<dbReference type="NCBIfam" id="TIGR00091">
    <property type="entry name" value="tRNA (guanosine(46)-N7)-methyltransferase TrmB"/>
    <property type="match status" value="1"/>
</dbReference>
<organism evidence="10 11">
    <name type="scientific">Acidaminococcus intestini</name>
    <dbReference type="NCBI Taxonomy" id="187327"/>
    <lineage>
        <taxon>Bacteria</taxon>
        <taxon>Bacillati</taxon>
        <taxon>Bacillota</taxon>
        <taxon>Negativicutes</taxon>
        <taxon>Acidaminococcales</taxon>
        <taxon>Acidaminococcaceae</taxon>
        <taxon>Acidaminococcus</taxon>
    </lineage>
</organism>
<keyword evidence="4 9" id="KW-0808">Transferase</keyword>
<dbReference type="EC" id="2.1.1.33" evidence="9"/>
<comment type="pathway">
    <text evidence="7 9">tRNA modification; N(7)-methylguanine-tRNA biosynthesis.</text>
</comment>
<keyword evidence="5 9" id="KW-0949">S-adenosyl-L-methionine</keyword>
<dbReference type="FunFam" id="3.40.50.150:FF:000035">
    <property type="entry name" value="tRNA (guanine-N(7)-)-methyltransferase"/>
    <property type="match status" value="1"/>
</dbReference>
<accession>A0A943I3W1</accession>
<comment type="function">
    <text evidence="2 9">Catalyzes the formation of N(7)-methylguanine at position 46 (m7G46) in tRNA.</text>
</comment>
<dbReference type="AlphaFoldDB" id="A0A943I3W1"/>
<dbReference type="InterPro" id="IPR055361">
    <property type="entry name" value="tRNA_methyltr_TrmB_bact"/>
</dbReference>
<feature type="binding site" evidence="9">
    <location>
        <position position="123"/>
    </location>
    <ligand>
        <name>substrate</name>
    </ligand>
</feature>
<dbReference type="EMBL" id="JAGZCZ010000003">
    <property type="protein sequence ID" value="MBS5519262.1"/>
    <property type="molecule type" value="Genomic_DNA"/>
</dbReference>
<feature type="binding site" evidence="9">
    <location>
        <position position="119"/>
    </location>
    <ligand>
        <name>S-adenosyl-L-methionine</name>
        <dbReference type="ChEBI" id="CHEBI:59789"/>
    </ligand>
</feature>
<comment type="caution">
    <text evidence="9">Lacks conserved residue(s) required for the propagation of feature annotation.</text>
</comment>
<dbReference type="CDD" id="cd02440">
    <property type="entry name" value="AdoMet_MTases"/>
    <property type="match status" value="1"/>
</dbReference>
<dbReference type="Pfam" id="PF02390">
    <property type="entry name" value="Methyltransf_4"/>
    <property type="match status" value="1"/>
</dbReference>
<dbReference type="NCBIfam" id="NF001080">
    <property type="entry name" value="PRK00121.2-2"/>
    <property type="match status" value="1"/>
</dbReference>
<evidence type="ECO:0000256" key="5">
    <source>
        <dbReference type="ARBA" id="ARBA00022691"/>
    </source>
</evidence>
<evidence type="ECO:0000256" key="8">
    <source>
        <dbReference type="ARBA" id="ARBA00060767"/>
    </source>
</evidence>
<keyword evidence="3 9" id="KW-0489">Methyltransferase</keyword>
<protein>
    <recommendedName>
        <fullName evidence="9">tRNA (guanine-N(7)-)-methyltransferase</fullName>
        <ecNumber evidence="9">2.1.1.33</ecNumber>
    </recommendedName>
    <alternativeName>
        <fullName evidence="9">tRNA (guanine(46)-N(7))-methyltransferase</fullName>
    </alternativeName>
    <alternativeName>
        <fullName evidence="9">tRNA(m7G46)-methyltransferase</fullName>
    </alternativeName>
</protein>
<dbReference type="PANTHER" id="PTHR23417">
    <property type="entry name" value="3-DEOXY-D-MANNO-OCTULOSONIC-ACID TRANSFERASE/TRNA GUANINE-N 7 - -METHYLTRANSFERASE"/>
    <property type="match status" value="1"/>
</dbReference>
<dbReference type="PANTHER" id="PTHR23417:SF14">
    <property type="entry name" value="PENTACOTRIPEPTIDE-REPEAT REGION OF PRORP DOMAIN-CONTAINING PROTEIN"/>
    <property type="match status" value="1"/>
</dbReference>
<dbReference type="PROSITE" id="PS51625">
    <property type="entry name" value="SAM_MT_TRMB"/>
    <property type="match status" value="1"/>
</dbReference>
<dbReference type="Proteomes" id="UP000754226">
    <property type="component" value="Unassembled WGS sequence"/>
</dbReference>
<keyword evidence="6 9" id="KW-0819">tRNA processing</keyword>
<evidence type="ECO:0000313" key="10">
    <source>
        <dbReference type="EMBL" id="MBS5519262.1"/>
    </source>
</evidence>
<feature type="binding site" evidence="9">
    <location>
        <position position="45"/>
    </location>
    <ligand>
        <name>S-adenosyl-L-methionine</name>
        <dbReference type="ChEBI" id="CHEBI:59789"/>
    </ligand>
</feature>
<sequence length="212" mass="24821">MRLRKKPWISQALEDYKGKELLEDGLEAYKGKWRALLGDKPLFLEIGCGKGQFISQMAQLHPENAYLGIETQRDVCYYAVKKLRDLELDNARILRADAAHLLDWFEKGEVEGLYLNFSDPWPKARHAKRRLTYRSFLTLYKTILKPAGHLRFKTDNDALFEFSLEEFKEFSLPLLTVSRDLHHTEILNEAQTEYEQRFSALGKNINFCEVVF</sequence>
<comment type="similarity">
    <text evidence="8 9">Belongs to the class I-like SAM-binding methyltransferase superfamily. TrmB family.</text>
</comment>
<evidence type="ECO:0000256" key="4">
    <source>
        <dbReference type="ARBA" id="ARBA00022679"/>
    </source>
</evidence>
<reference evidence="10" key="1">
    <citation type="submission" date="2021-02" db="EMBL/GenBank/DDBJ databases">
        <title>Infant gut strain persistence is associated with maternal origin, phylogeny, and functional potential including surface adhesion and iron acquisition.</title>
        <authorList>
            <person name="Lou Y.C."/>
        </authorList>
    </citation>
    <scope>NUCLEOTIDE SEQUENCE</scope>
    <source>
        <strain evidence="10">L3_106_000M1_dasL3_106_000M1_concoct_15</strain>
    </source>
</reference>
<gene>
    <name evidence="9 10" type="primary">trmB</name>
    <name evidence="10" type="ORF">KHX13_02855</name>
</gene>
<evidence type="ECO:0000256" key="2">
    <source>
        <dbReference type="ARBA" id="ARBA00003015"/>
    </source>
</evidence>
<dbReference type="SUPFAM" id="SSF53335">
    <property type="entry name" value="S-adenosyl-L-methionine-dependent methyltransferases"/>
    <property type="match status" value="1"/>
</dbReference>
<dbReference type="Gene3D" id="3.40.50.150">
    <property type="entry name" value="Vaccinia Virus protein VP39"/>
    <property type="match status" value="1"/>
</dbReference>
<feature type="binding site" evidence="9">
    <location>
        <position position="155"/>
    </location>
    <ligand>
        <name>substrate</name>
    </ligand>
</feature>
<evidence type="ECO:0000256" key="7">
    <source>
        <dbReference type="ARBA" id="ARBA00060552"/>
    </source>
</evidence>